<gene>
    <name evidence="2" type="ORF">GL263_26870</name>
</gene>
<feature type="non-terminal residue" evidence="2">
    <location>
        <position position="1"/>
    </location>
</feature>
<reference evidence="3" key="1">
    <citation type="journal article" date="2020" name="Syst. Appl. Microbiol.">
        <title>Streptomyces alkaliterrae sp. nov., isolated from an alkaline soil, and emended descriptions of Streptomyces alkaliphilus, Streptomyces calidiresistens and Streptomyces durbertensis.</title>
        <authorList>
            <person name="Swiecimska M."/>
            <person name="Golinska P."/>
            <person name="Nouioui I."/>
            <person name="Wypij M."/>
            <person name="Rai M."/>
            <person name="Sangal V."/>
            <person name="Goodfellow M."/>
        </authorList>
    </citation>
    <scope>NUCLEOTIDE SEQUENCE [LARGE SCALE GENOMIC DNA]</scope>
    <source>
        <strain evidence="3">DSM 104538</strain>
    </source>
</reference>
<keyword evidence="3" id="KW-1185">Reference proteome</keyword>
<dbReference type="EMBL" id="WMLF01000794">
    <property type="protein sequence ID" value="MBB1247142.1"/>
    <property type="molecule type" value="Genomic_DNA"/>
</dbReference>
<dbReference type="Gene3D" id="1.10.600.10">
    <property type="entry name" value="Farnesyl Diphosphate Synthase"/>
    <property type="match status" value="1"/>
</dbReference>
<dbReference type="InterPro" id="IPR008949">
    <property type="entry name" value="Isoprenoid_synthase_dom_sf"/>
</dbReference>
<feature type="compositionally biased region" description="Low complexity" evidence="1">
    <location>
        <begin position="67"/>
        <end position="81"/>
    </location>
</feature>
<feature type="region of interest" description="Disordered" evidence="1">
    <location>
        <begin position="60"/>
        <end position="81"/>
    </location>
</feature>
<dbReference type="Proteomes" id="UP000766698">
    <property type="component" value="Unassembled WGS sequence"/>
</dbReference>
<organism evidence="2 3">
    <name type="scientific">Streptomyces durbertensis</name>
    <dbReference type="NCBI Taxonomy" id="2448886"/>
    <lineage>
        <taxon>Bacteria</taxon>
        <taxon>Bacillati</taxon>
        <taxon>Actinomycetota</taxon>
        <taxon>Actinomycetes</taxon>
        <taxon>Kitasatosporales</taxon>
        <taxon>Streptomycetaceae</taxon>
        <taxon>Streptomyces</taxon>
    </lineage>
</organism>
<evidence type="ECO:0008006" key="4">
    <source>
        <dbReference type="Google" id="ProtNLM"/>
    </source>
</evidence>
<sequence length="81" mass="8697">PGGGRQERLCRLVWETGAVREAHRMARERVDVCRAALAVLPPSEHRDRLRQFADLLGEPPPSAEANPVLGKVVAGPPAAPA</sequence>
<evidence type="ECO:0000313" key="3">
    <source>
        <dbReference type="Proteomes" id="UP000766698"/>
    </source>
</evidence>
<comment type="caution">
    <text evidence="2">The sequence shown here is derived from an EMBL/GenBank/DDBJ whole genome shotgun (WGS) entry which is preliminary data.</text>
</comment>
<evidence type="ECO:0000256" key="1">
    <source>
        <dbReference type="SAM" id="MobiDB-lite"/>
    </source>
</evidence>
<evidence type="ECO:0000313" key="2">
    <source>
        <dbReference type="EMBL" id="MBB1247142.1"/>
    </source>
</evidence>
<protein>
    <recommendedName>
        <fullName evidence="4">Transcriptional regulator</fullName>
    </recommendedName>
</protein>
<name>A0ABR6EPY7_9ACTN</name>
<proteinExistence type="predicted"/>
<accession>A0ABR6EPY7</accession>